<dbReference type="PANTHER" id="PTHR30385:SF8">
    <property type="entry name" value="RNA POLYMERASE SIGMA-E FACTOR"/>
    <property type="match status" value="1"/>
</dbReference>
<dbReference type="SUPFAM" id="SSF88946">
    <property type="entry name" value="Sigma2 domain of RNA polymerase sigma factors"/>
    <property type="match status" value="1"/>
</dbReference>
<dbReference type="KEGG" id="ahel:Q31a_16320"/>
<dbReference type="Gene3D" id="1.10.10.10">
    <property type="entry name" value="Winged helix-like DNA-binding domain superfamily/Winged helix DNA-binding domain"/>
    <property type="match status" value="1"/>
</dbReference>
<keyword evidence="7" id="KW-1185">Reference proteome</keyword>
<keyword evidence="4" id="KW-0804">Transcription</keyword>
<evidence type="ECO:0000256" key="3">
    <source>
        <dbReference type="ARBA" id="ARBA00023125"/>
    </source>
</evidence>
<dbReference type="InterPro" id="IPR014284">
    <property type="entry name" value="RNA_pol_sigma-70_dom"/>
</dbReference>
<dbReference type="NCBIfam" id="TIGR02937">
    <property type="entry name" value="sigma70-ECF"/>
    <property type="match status" value="1"/>
</dbReference>
<feature type="domain" description="RNA polymerase sigma-70 ECF-like HTH" evidence="5">
    <location>
        <begin position="22"/>
        <end position="206"/>
    </location>
</feature>
<evidence type="ECO:0000256" key="4">
    <source>
        <dbReference type="ARBA" id="ARBA00023163"/>
    </source>
</evidence>
<gene>
    <name evidence="6" type="primary">rpoE_3</name>
    <name evidence="6" type="ORF">Q31a_16320</name>
</gene>
<dbReference type="OrthoDB" id="265297at2"/>
<dbReference type="Proteomes" id="UP000318017">
    <property type="component" value="Chromosome"/>
</dbReference>
<dbReference type="SUPFAM" id="SSF88659">
    <property type="entry name" value="Sigma3 and sigma4 domains of RNA polymerase sigma factors"/>
    <property type="match status" value="1"/>
</dbReference>
<dbReference type="GO" id="GO:0016987">
    <property type="term" value="F:sigma factor activity"/>
    <property type="evidence" value="ECO:0007669"/>
    <property type="project" value="UniProtKB-KW"/>
</dbReference>
<keyword evidence="3" id="KW-0238">DNA-binding</keyword>
<dbReference type="InterPro" id="IPR036388">
    <property type="entry name" value="WH-like_DNA-bd_sf"/>
</dbReference>
<dbReference type="InterPro" id="IPR053812">
    <property type="entry name" value="HTH_Sigma70_ECF-like"/>
</dbReference>
<protein>
    <submittedName>
        <fullName evidence="6">ECF RNA polymerase sigma-E factor</fullName>
    </submittedName>
</protein>
<dbReference type="EMBL" id="CP036298">
    <property type="protein sequence ID" value="QDV23334.1"/>
    <property type="molecule type" value="Genomic_DNA"/>
</dbReference>
<dbReference type="InterPro" id="IPR013325">
    <property type="entry name" value="RNA_pol_sigma_r2"/>
</dbReference>
<dbReference type="NCBIfam" id="TIGR02984">
    <property type="entry name" value="Sig-70_plancto1"/>
    <property type="match status" value="1"/>
</dbReference>
<accession>A0A518G410</accession>
<evidence type="ECO:0000313" key="7">
    <source>
        <dbReference type="Proteomes" id="UP000318017"/>
    </source>
</evidence>
<dbReference type="Gene3D" id="1.10.1740.10">
    <property type="match status" value="1"/>
</dbReference>
<evidence type="ECO:0000256" key="2">
    <source>
        <dbReference type="ARBA" id="ARBA00023082"/>
    </source>
</evidence>
<organism evidence="6 7">
    <name type="scientific">Aureliella helgolandensis</name>
    <dbReference type="NCBI Taxonomy" id="2527968"/>
    <lineage>
        <taxon>Bacteria</taxon>
        <taxon>Pseudomonadati</taxon>
        <taxon>Planctomycetota</taxon>
        <taxon>Planctomycetia</taxon>
        <taxon>Pirellulales</taxon>
        <taxon>Pirellulaceae</taxon>
        <taxon>Aureliella</taxon>
    </lineage>
</organism>
<evidence type="ECO:0000256" key="1">
    <source>
        <dbReference type="ARBA" id="ARBA00023015"/>
    </source>
</evidence>
<evidence type="ECO:0000313" key="6">
    <source>
        <dbReference type="EMBL" id="QDV23334.1"/>
    </source>
</evidence>
<dbReference type="RefSeq" id="WP_145076215.1">
    <property type="nucleotide sequence ID" value="NZ_CP036298.1"/>
</dbReference>
<name>A0A518G410_9BACT</name>
<sequence length="226" mass="25343">MIAANSSHSTGRFSQDTRGEDFLPLLAEARSGNTVALGQLLQWYINYLTVLASTGLDRRLQRRVSPSDLVQEAMLAAHRDFGDFRGQSQGELLCWLRQILVNTLHRAVARHVKAGKRDIRREVSIDQVTKQLEESTCTLAKLLPAHGDSPSAAIRAREDAVDLANQLSGLRPQYRDVIIFRVLQGLSFEEIGKRMERSPGATRMLWLRALQAFKPQLEPKDDEAPS</sequence>
<keyword evidence="2" id="KW-0731">Sigma factor</keyword>
<dbReference type="GO" id="GO:0006352">
    <property type="term" value="P:DNA-templated transcription initiation"/>
    <property type="evidence" value="ECO:0007669"/>
    <property type="project" value="InterPro"/>
</dbReference>
<dbReference type="AlphaFoldDB" id="A0A518G410"/>
<dbReference type="Pfam" id="PF07638">
    <property type="entry name" value="Sigma70_ECF"/>
    <property type="match status" value="1"/>
</dbReference>
<dbReference type="GO" id="GO:0003677">
    <property type="term" value="F:DNA binding"/>
    <property type="evidence" value="ECO:0007669"/>
    <property type="project" value="UniProtKB-KW"/>
</dbReference>
<keyword evidence="1" id="KW-0805">Transcription regulation</keyword>
<dbReference type="InterPro" id="IPR014326">
    <property type="entry name" value="RNA_pol_sigma-70_Plancto"/>
</dbReference>
<dbReference type="PANTHER" id="PTHR30385">
    <property type="entry name" value="SIGMA FACTOR F FLAGELLAR"/>
    <property type="match status" value="1"/>
</dbReference>
<reference evidence="6 7" key="1">
    <citation type="submission" date="2019-02" db="EMBL/GenBank/DDBJ databases">
        <title>Deep-cultivation of Planctomycetes and their phenomic and genomic characterization uncovers novel biology.</title>
        <authorList>
            <person name="Wiegand S."/>
            <person name="Jogler M."/>
            <person name="Boedeker C."/>
            <person name="Pinto D."/>
            <person name="Vollmers J."/>
            <person name="Rivas-Marin E."/>
            <person name="Kohn T."/>
            <person name="Peeters S.H."/>
            <person name="Heuer A."/>
            <person name="Rast P."/>
            <person name="Oberbeckmann S."/>
            <person name="Bunk B."/>
            <person name="Jeske O."/>
            <person name="Meyerdierks A."/>
            <person name="Storesund J.E."/>
            <person name="Kallscheuer N."/>
            <person name="Luecker S."/>
            <person name="Lage O.M."/>
            <person name="Pohl T."/>
            <person name="Merkel B.J."/>
            <person name="Hornburger P."/>
            <person name="Mueller R.-W."/>
            <person name="Bruemmer F."/>
            <person name="Labrenz M."/>
            <person name="Spormann A.M."/>
            <person name="Op den Camp H."/>
            <person name="Overmann J."/>
            <person name="Amann R."/>
            <person name="Jetten M.S.M."/>
            <person name="Mascher T."/>
            <person name="Medema M.H."/>
            <person name="Devos D.P."/>
            <person name="Kaster A.-K."/>
            <person name="Ovreas L."/>
            <person name="Rohde M."/>
            <person name="Galperin M.Y."/>
            <person name="Jogler C."/>
        </authorList>
    </citation>
    <scope>NUCLEOTIDE SEQUENCE [LARGE SCALE GENOMIC DNA]</scope>
    <source>
        <strain evidence="6 7">Q31a</strain>
    </source>
</reference>
<evidence type="ECO:0000259" key="5">
    <source>
        <dbReference type="Pfam" id="PF07638"/>
    </source>
</evidence>
<proteinExistence type="predicted"/>
<dbReference type="InterPro" id="IPR013324">
    <property type="entry name" value="RNA_pol_sigma_r3/r4-like"/>
</dbReference>